<evidence type="ECO:0000313" key="1">
    <source>
        <dbReference type="EMBL" id="NEU45207.1"/>
    </source>
</evidence>
<sequence length="406" mass="46165">MSILDRLRSFGRAKPKASKQEYFLNDPGLIPYLVGKDEISEGIFSVISRVSNVFASLPLKMIDVEFGQPDDCPAYNLLSEGPRYFTKFDFFRDVEVLRNYQGNAYVQIFRNINGEVADMALVKPGACHPVIDMDSGELYYQVTATDKGSYKQVIYVHYMEMLHFKQPRFGGLEGTDPTKVLTNTLGYDREVRKISLSQLKGSNEGLKVKFASNMDEEAKKATVKNIADFYRQNGGLLVEENGVEIERLQRELVDSKLLDTDKVSRSRIAMVYNVPEHFIGNNQSSYSSQEQLNMEFLTYNLVPTVNQYEAELNKKTLSRAEKAKGYRYKFNIASLLRADTQARGQFYQIMRRGGAYSANDVRRFEDLQPINKTGMDDYHISGDLYPIDMDPALRKTTSSKSVAENG</sequence>
<name>A0A6B3Q4L1_ENTFC</name>
<organism evidence="1">
    <name type="scientific">Enterococcus faecium</name>
    <name type="common">Streptococcus faecium</name>
    <dbReference type="NCBI Taxonomy" id="1352"/>
    <lineage>
        <taxon>Bacteria</taxon>
        <taxon>Bacillati</taxon>
        <taxon>Bacillota</taxon>
        <taxon>Bacilli</taxon>
        <taxon>Lactobacillales</taxon>
        <taxon>Enterococcaceae</taxon>
        <taxon>Enterococcus</taxon>
    </lineage>
</organism>
<gene>
    <name evidence="1" type="ORF">G3385_04975</name>
</gene>
<dbReference type="AlphaFoldDB" id="A0A6B3Q4L1"/>
<reference evidence="1" key="1">
    <citation type="submission" date="2020-02" db="EMBL/GenBank/DDBJ databases">
        <title>Draft Genome Sequences of Enterococcus faecium isolates derived from selected traditional Montenegrin brine cheese.</title>
        <authorList>
            <person name="Ruppitsch W."/>
            <person name="Nisic A."/>
            <person name="Allerberger F."/>
            <person name="Martinovic A."/>
        </authorList>
    </citation>
    <scope>NUCLEOTIDE SEQUENCE</scope>
    <source>
        <strain evidence="1">INF29</strain>
    </source>
</reference>
<dbReference type="NCBIfam" id="TIGR01537">
    <property type="entry name" value="portal_HK97"/>
    <property type="match status" value="1"/>
</dbReference>
<dbReference type="RefSeq" id="WP_038809486.1">
    <property type="nucleotide sequence ID" value="NZ_CP064406.1"/>
</dbReference>
<proteinExistence type="predicted"/>
<dbReference type="InterPro" id="IPR006944">
    <property type="entry name" value="Phage/GTA_portal"/>
</dbReference>
<dbReference type="EMBL" id="JAAHCB010000030">
    <property type="protein sequence ID" value="NEU45207.1"/>
    <property type="molecule type" value="Genomic_DNA"/>
</dbReference>
<comment type="caution">
    <text evidence="1">The sequence shown here is derived from an EMBL/GenBank/DDBJ whole genome shotgun (WGS) entry which is preliminary data.</text>
</comment>
<dbReference type="InterPro" id="IPR006427">
    <property type="entry name" value="Portal_HK97"/>
</dbReference>
<protein>
    <submittedName>
        <fullName evidence="1">Phage portal protein</fullName>
    </submittedName>
</protein>
<dbReference type="Pfam" id="PF04860">
    <property type="entry name" value="Phage_portal"/>
    <property type="match status" value="1"/>
</dbReference>
<accession>A0A6B3Q4L1</accession>